<protein>
    <submittedName>
        <fullName evidence="3">Uncharacterized protein</fullName>
    </submittedName>
</protein>
<evidence type="ECO:0000313" key="3">
    <source>
        <dbReference type="EMBL" id="CAB4299482.1"/>
    </source>
</evidence>
<feature type="coiled-coil region" evidence="1">
    <location>
        <begin position="6"/>
        <end position="47"/>
    </location>
</feature>
<gene>
    <name evidence="3" type="ORF">ORAREDHAP_LOCUS13827</name>
</gene>
<dbReference type="AlphaFoldDB" id="A0A6J5WIQ1"/>
<reference evidence="4" key="1">
    <citation type="journal article" date="2020" name="Genome Biol.">
        <title>Gamete binning: chromosome-level and haplotype-resolved genome assembly enabled by high-throughput single-cell sequencing of gamete genomes.</title>
        <authorList>
            <person name="Campoy J.A."/>
            <person name="Sun H."/>
            <person name="Goel M."/>
            <person name="Jiao W.-B."/>
            <person name="Folz-Donahue K."/>
            <person name="Wang N."/>
            <person name="Rubio M."/>
            <person name="Liu C."/>
            <person name="Kukat C."/>
            <person name="Ruiz D."/>
            <person name="Huettel B."/>
            <person name="Schneeberger K."/>
        </authorList>
    </citation>
    <scope>NUCLEOTIDE SEQUENCE [LARGE SCALE GENOMIC DNA]</scope>
    <source>
        <strain evidence="4">cv. Rojo Pasion</strain>
    </source>
</reference>
<evidence type="ECO:0000313" key="4">
    <source>
        <dbReference type="Proteomes" id="UP000507245"/>
    </source>
</evidence>
<keyword evidence="1" id="KW-0175">Coiled coil</keyword>
<organism evidence="3 4">
    <name type="scientific">Prunus armeniaca</name>
    <name type="common">Apricot</name>
    <name type="synonym">Armeniaca vulgaris</name>
    <dbReference type="NCBI Taxonomy" id="36596"/>
    <lineage>
        <taxon>Eukaryota</taxon>
        <taxon>Viridiplantae</taxon>
        <taxon>Streptophyta</taxon>
        <taxon>Embryophyta</taxon>
        <taxon>Tracheophyta</taxon>
        <taxon>Spermatophyta</taxon>
        <taxon>Magnoliopsida</taxon>
        <taxon>eudicotyledons</taxon>
        <taxon>Gunneridae</taxon>
        <taxon>Pentapetalae</taxon>
        <taxon>rosids</taxon>
        <taxon>fabids</taxon>
        <taxon>Rosales</taxon>
        <taxon>Rosaceae</taxon>
        <taxon>Amygdaloideae</taxon>
        <taxon>Amygdaleae</taxon>
        <taxon>Prunus</taxon>
    </lineage>
</organism>
<proteinExistence type="predicted"/>
<dbReference type="Proteomes" id="UP000507245">
    <property type="component" value="Unassembled WGS sequence"/>
</dbReference>
<dbReference type="OrthoDB" id="10405741at2759"/>
<accession>A0A6J5WIQ1</accession>
<feature type="coiled-coil region" evidence="1">
    <location>
        <begin position="81"/>
        <end position="200"/>
    </location>
</feature>
<evidence type="ECO:0000256" key="1">
    <source>
        <dbReference type="SAM" id="Coils"/>
    </source>
</evidence>
<name>A0A6J5WIQ1_PRUAR</name>
<feature type="region of interest" description="Disordered" evidence="2">
    <location>
        <begin position="220"/>
        <end position="241"/>
    </location>
</feature>
<keyword evidence="4" id="KW-1185">Reference proteome</keyword>
<sequence length="284" mass="33298">MQLDQMRDLKEFIEKSEAQKQNLKKELQQTKAEKLGLKNAFEESECQKKDLQEGLHKIVGQMIREVLETSETQKEQIRKVYEQIKDGKLDVEKALEESERQKKELEEVLAKSEAQKEHLEKELEKIEDEKMQLKEALEESELMKRQQVIVFGQKEQLVKAELNKKVLQLQNEADQSKELNKRLEQKLGHTEMRKMLLENALKDRDIQLQEMRFALEQKQNEDVVADLSKEPKNRESSKKEITSINSEMEYLHYVNKKSTEELDVADVAAAAAADDDDDDDWLKI</sequence>
<evidence type="ECO:0000256" key="2">
    <source>
        <dbReference type="SAM" id="MobiDB-lite"/>
    </source>
</evidence>
<dbReference type="EMBL" id="CAEKKB010000002">
    <property type="protein sequence ID" value="CAB4299482.1"/>
    <property type="molecule type" value="Genomic_DNA"/>
</dbReference>